<proteinExistence type="predicted"/>
<comment type="caution">
    <text evidence="1">The sequence shown here is derived from an EMBL/GenBank/DDBJ whole genome shotgun (WGS) entry which is preliminary data.</text>
</comment>
<dbReference type="EMBL" id="FNZM01000023">
    <property type="protein sequence ID" value="SEK13182.1"/>
    <property type="molecule type" value="Genomic_DNA"/>
</dbReference>
<evidence type="ECO:0000313" key="1">
    <source>
        <dbReference type="EMBL" id="SEK13182.1"/>
    </source>
</evidence>
<name>A0AAQ1GMN4_9BURK</name>
<organism evidence="1 2">
    <name type="scientific">Paraburkholderia tropica</name>
    <dbReference type="NCBI Taxonomy" id="92647"/>
    <lineage>
        <taxon>Bacteria</taxon>
        <taxon>Pseudomonadati</taxon>
        <taxon>Pseudomonadota</taxon>
        <taxon>Betaproteobacteria</taxon>
        <taxon>Burkholderiales</taxon>
        <taxon>Burkholderiaceae</taxon>
        <taxon>Paraburkholderia</taxon>
    </lineage>
</organism>
<evidence type="ECO:0000313" key="2">
    <source>
        <dbReference type="Proteomes" id="UP000183529"/>
    </source>
</evidence>
<sequence length="185" mass="20065">MFGLYPAGPDWVRHFDATLSATDIQQLLVKHAGFTAALFHQPYGAARGAVIAVRHGFVVMVHERDASELQLVVAPDVEMTNLLWSYSNGYASQWSARELKALTACDSWEKLLNVAGTRFKAACTALERAIDGTIVPPAPEPVVAAPVAAVDRIVSSSLPDDDDVPWLPSDYLQDVPFAEGLSCDR</sequence>
<dbReference type="RefSeq" id="WP_074987074.1">
    <property type="nucleotide sequence ID" value="NZ_CADFGN010000015.1"/>
</dbReference>
<dbReference type="Proteomes" id="UP000183529">
    <property type="component" value="Unassembled WGS sequence"/>
</dbReference>
<accession>A0AAQ1GMN4</accession>
<protein>
    <submittedName>
        <fullName evidence="1">Uncharacterized protein</fullName>
    </submittedName>
</protein>
<dbReference type="AlphaFoldDB" id="A0AAQ1GMN4"/>
<reference evidence="1 2" key="1">
    <citation type="submission" date="2016-10" db="EMBL/GenBank/DDBJ databases">
        <authorList>
            <person name="Varghese N."/>
            <person name="Submissions S."/>
        </authorList>
    </citation>
    <scope>NUCLEOTIDE SEQUENCE [LARGE SCALE GENOMIC DNA]</scope>
    <source>
        <strain evidence="1 2">LMG 22274</strain>
    </source>
</reference>
<gene>
    <name evidence="1" type="ORF">SAMN05216550_123114</name>
</gene>